<evidence type="ECO:0000256" key="4">
    <source>
        <dbReference type="ARBA" id="ARBA00022741"/>
    </source>
</evidence>
<evidence type="ECO:0000313" key="11">
    <source>
        <dbReference type="Proteomes" id="UP000823046"/>
    </source>
</evidence>
<dbReference type="Proteomes" id="UP000823046">
    <property type="component" value="Unassembled WGS sequence"/>
</dbReference>
<dbReference type="InterPro" id="IPR000719">
    <property type="entry name" value="Prot_kinase_dom"/>
</dbReference>
<keyword evidence="2" id="KW-0723">Serine/threonine-protein kinase</keyword>
<evidence type="ECO:0000256" key="5">
    <source>
        <dbReference type="ARBA" id="ARBA00022777"/>
    </source>
</evidence>
<evidence type="ECO:0000256" key="3">
    <source>
        <dbReference type="ARBA" id="ARBA00022679"/>
    </source>
</evidence>
<keyword evidence="3" id="KW-0808">Transferase</keyword>
<comment type="caution">
    <text evidence="10">The sequence shown here is derived from an EMBL/GenBank/DDBJ whole genome shotgun (WGS) entry which is preliminary data.</text>
</comment>
<name>A0ABQ7J6F2_9APIC</name>
<evidence type="ECO:0000256" key="7">
    <source>
        <dbReference type="ARBA" id="ARBA00047899"/>
    </source>
</evidence>
<feature type="non-terminal residue" evidence="10">
    <location>
        <position position="1"/>
    </location>
</feature>
<protein>
    <recommendedName>
        <fullName evidence="1">non-specific serine/threonine protein kinase</fullName>
        <ecNumber evidence="1">2.7.11.1</ecNumber>
    </recommendedName>
</protein>
<reference evidence="10 11" key="1">
    <citation type="journal article" date="2020" name="bioRxiv">
        <title>Metabolic contributions of an alphaproteobacterial endosymbiont in the apicomplexan Cardiosporidium cionae.</title>
        <authorList>
            <person name="Hunter E.S."/>
            <person name="Paight C.J."/>
            <person name="Lane C.E."/>
        </authorList>
    </citation>
    <scope>NUCLEOTIDE SEQUENCE [LARGE SCALE GENOMIC DNA]</scope>
    <source>
        <strain evidence="10">ESH_2018</strain>
    </source>
</reference>
<evidence type="ECO:0000259" key="9">
    <source>
        <dbReference type="PROSITE" id="PS50011"/>
    </source>
</evidence>
<dbReference type="EC" id="2.7.11.1" evidence="1"/>
<sequence>YVMKVINIERMSEKDKAFCINEVQVLAKLNHPFIVKYKESFIENMCLYIIMEYCEGGDLFSLIKAHAKAKKKFFEKEITQWLTQALIALRFLHKRHILHRDIKSMNLFLDNNGRLRIGDFGVSKVLENTLAYAQTMVGTPYYLSPELCEGSDYTWPSDIWSLGCVIYELASFETPFGKAKNIHQLMDKVKNYPVWHQLSHVNGFSAV</sequence>
<keyword evidence="6" id="KW-0067">ATP-binding</keyword>
<keyword evidence="11" id="KW-1185">Reference proteome</keyword>
<dbReference type="PROSITE" id="PS00108">
    <property type="entry name" value="PROTEIN_KINASE_ST"/>
    <property type="match status" value="1"/>
</dbReference>
<evidence type="ECO:0000256" key="8">
    <source>
        <dbReference type="ARBA" id="ARBA00048679"/>
    </source>
</evidence>
<dbReference type="PANTHER" id="PTHR44899:SF3">
    <property type="entry name" value="SERINE_THREONINE-PROTEIN KINASE NEK1"/>
    <property type="match status" value="1"/>
</dbReference>
<gene>
    <name evidence="10" type="ORF">IE077_000810</name>
</gene>
<keyword evidence="5 10" id="KW-0418">Kinase</keyword>
<accession>A0ABQ7J6F2</accession>
<dbReference type="Pfam" id="PF00069">
    <property type="entry name" value="Pkinase"/>
    <property type="match status" value="1"/>
</dbReference>
<dbReference type="InterPro" id="IPR008271">
    <property type="entry name" value="Ser/Thr_kinase_AS"/>
</dbReference>
<evidence type="ECO:0000256" key="2">
    <source>
        <dbReference type="ARBA" id="ARBA00022527"/>
    </source>
</evidence>
<dbReference type="SUPFAM" id="SSF56112">
    <property type="entry name" value="Protein kinase-like (PK-like)"/>
    <property type="match status" value="1"/>
</dbReference>
<feature type="domain" description="Protein kinase" evidence="9">
    <location>
        <begin position="1"/>
        <end position="207"/>
    </location>
</feature>
<organism evidence="10 11">
    <name type="scientific">Cardiosporidium cionae</name>
    <dbReference type="NCBI Taxonomy" id="476202"/>
    <lineage>
        <taxon>Eukaryota</taxon>
        <taxon>Sar</taxon>
        <taxon>Alveolata</taxon>
        <taxon>Apicomplexa</taxon>
        <taxon>Aconoidasida</taxon>
        <taxon>Nephromycida</taxon>
        <taxon>Cardiosporidium</taxon>
    </lineage>
</organism>
<comment type="catalytic activity">
    <reaction evidence="7">
        <text>L-threonyl-[protein] + ATP = O-phospho-L-threonyl-[protein] + ADP + H(+)</text>
        <dbReference type="Rhea" id="RHEA:46608"/>
        <dbReference type="Rhea" id="RHEA-COMP:11060"/>
        <dbReference type="Rhea" id="RHEA-COMP:11605"/>
        <dbReference type="ChEBI" id="CHEBI:15378"/>
        <dbReference type="ChEBI" id="CHEBI:30013"/>
        <dbReference type="ChEBI" id="CHEBI:30616"/>
        <dbReference type="ChEBI" id="CHEBI:61977"/>
        <dbReference type="ChEBI" id="CHEBI:456216"/>
        <dbReference type="EC" id="2.7.11.1"/>
    </reaction>
</comment>
<dbReference type="Gene3D" id="1.10.510.10">
    <property type="entry name" value="Transferase(Phosphotransferase) domain 1"/>
    <property type="match status" value="1"/>
</dbReference>
<proteinExistence type="predicted"/>
<dbReference type="EMBL" id="JADAQX010000689">
    <property type="protein sequence ID" value="KAF8819572.1"/>
    <property type="molecule type" value="Genomic_DNA"/>
</dbReference>
<dbReference type="SMART" id="SM00220">
    <property type="entry name" value="S_TKc"/>
    <property type="match status" value="1"/>
</dbReference>
<dbReference type="GO" id="GO:0016301">
    <property type="term" value="F:kinase activity"/>
    <property type="evidence" value="ECO:0007669"/>
    <property type="project" value="UniProtKB-KW"/>
</dbReference>
<comment type="catalytic activity">
    <reaction evidence="8">
        <text>L-seryl-[protein] + ATP = O-phospho-L-seryl-[protein] + ADP + H(+)</text>
        <dbReference type="Rhea" id="RHEA:17989"/>
        <dbReference type="Rhea" id="RHEA-COMP:9863"/>
        <dbReference type="Rhea" id="RHEA-COMP:11604"/>
        <dbReference type="ChEBI" id="CHEBI:15378"/>
        <dbReference type="ChEBI" id="CHEBI:29999"/>
        <dbReference type="ChEBI" id="CHEBI:30616"/>
        <dbReference type="ChEBI" id="CHEBI:83421"/>
        <dbReference type="ChEBI" id="CHEBI:456216"/>
        <dbReference type="EC" id="2.7.11.1"/>
    </reaction>
</comment>
<evidence type="ECO:0000256" key="1">
    <source>
        <dbReference type="ARBA" id="ARBA00012513"/>
    </source>
</evidence>
<evidence type="ECO:0000256" key="6">
    <source>
        <dbReference type="ARBA" id="ARBA00022840"/>
    </source>
</evidence>
<evidence type="ECO:0000313" key="10">
    <source>
        <dbReference type="EMBL" id="KAF8819572.1"/>
    </source>
</evidence>
<dbReference type="InterPro" id="IPR051131">
    <property type="entry name" value="NEK_Ser/Thr_kinase_NIMA"/>
</dbReference>
<dbReference type="PANTHER" id="PTHR44899">
    <property type="entry name" value="CAMK FAMILY PROTEIN KINASE"/>
    <property type="match status" value="1"/>
</dbReference>
<dbReference type="PROSITE" id="PS50011">
    <property type="entry name" value="PROTEIN_KINASE_DOM"/>
    <property type="match status" value="1"/>
</dbReference>
<keyword evidence="4" id="KW-0547">Nucleotide-binding</keyword>
<dbReference type="InterPro" id="IPR011009">
    <property type="entry name" value="Kinase-like_dom_sf"/>
</dbReference>